<dbReference type="HOGENOM" id="CLU_063203_2_1_9"/>
<dbReference type="CAZy" id="GT26">
    <property type="family name" value="Glycosyltransferase Family 26"/>
</dbReference>
<protein>
    <submittedName>
        <fullName evidence="3">Glycosyl transferase, WecB/TagA/CpsF family</fullName>
    </submittedName>
</protein>
<evidence type="ECO:0000313" key="3">
    <source>
        <dbReference type="EMBL" id="ADQ45268.1"/>
    </source>
</evidence>
<dbReference type="CDD" id="cd06533">
    <property type="entry name" value="Glyco_transf_WecG_TagA"/>
    <property type="match status" value="1"/>
</dbReference>
<evidence type="ECO:0000256" key="1">
    <source>
        <dbReference type="ARBA" id="ARBA00022676"/>
    </source>
</evidence>
<dbReference type="GO" id="GO:0016758">
    <property type="term" value="F:hexosyltransferase activity"/>
    <property type="evidence" value="ECO:0007669"/>
    <property type="project" value="TreeGrafter"/>
</dbReference>
<keyword evidence="2 3" id="KW-0808">Transferase</keyword>
<dbReference type="PANTHER" id="PTHR34136:SF1">
    <property type="entry name" value="UDP-N-ACETYL-D-MANNOSAMINURONIC ACID TRANSFERASE"/>
    <property type="match status" value="1"/>
</dbReference>
<dbReference type="NCBIfam" id="TIGR00696">
    <property type="entry name" value="wecG_tagA_cpsF"/>
    <property type="match status" value="1"/>
</dbReference>
<dbReference type="InterPro" id="IPR004629">
    <property type="entry name" value="WecG_TagA_CpsF"/>
</dbReference>
<dbReference type="Pfam" id="PF03808">
    <property type="entry name" value="Glyco_tran_WecG"/>
    <property type="match status" value="1"/>
</dbReference>
<dbReference type="OrthoDB" id="9771846at2"/>
<dbReference type="Proteomes" id="UP000006835">
    <property type="component" value="Chromosome"/>
</dbReference>
<evidence type="ECO:0000256" key="2">
    <source>
        <dbReference type="ARBA" id="ARBA00022679"/>
    </source>
</evidence>
<dbReference type="KEGG" id="ckn:Calkro_0365"/>
<proteinExistence type="predicted"/>
<sequence>MKEYLLNNMKLHSISKEELLERIGMWARKNESRVVCFANVHMNIECVESEKVKEAVNSADIVCPDGMPLVWWLKRKGEHDQERLDGPSMMLEICKYAQENNLKIGLYGSEKDVLNALIDNLKKMFSALKITYSYSPPFRDLTPEEEEKILEEINQSKTQILFVSLGCPKQEIWMSKNKGKINAVMIGVGAAFNMHAGKIKRAPLWMQRMGLEWLYRLIKEPRRLWRRYLYTNLKFIKLLVTETLVRGSR</sequence>
<dbReference type="PATRIC" id="fig|632348.3.peg.394"/>
<dbReference type="PANTHER" id="PTHR34136">
    <property type="match status" value="1"/>
</dbReference>
<dbReference type="AlphaFoldDB" id="E4SDY1"/>
<reference key="1">
    <citation type="submission" date="2010-11" db="EMBL/GenBank/DDBJ databases">
        <title>Complete sequence of Caldicellulosiruptor kronotskyensis 2002.</title>
        <authorList>
            <consortium name="US DOE Joint Genome Institute"/>
            <person name="Lucas S."/>
            <person name="Copeland A."/>
            <person name="Lapidus A."/>
            <person name="Cheng J.-F."/>
            <person name="Bruce D."/>
            <person name="Goodwin L."/>
            <person name="Pitluck S."/>
            <person name="Davenport K."/>
            <person name="Detter J.C."/>
            <person name="Han C."/>
            <person name="Tapia R."/>
            <person name="Land M."/>
            <person name="Hauser L."/>
            <person name="Jeffries C."/>
            <person name="Kyrpides N."/>
            <person name="Ivanova N."/>
            <person name="Mikhailova N."/>
            <person name="Blumer-Schuette S.E."/>
            <person name="Kelly R.M."/>
            <person name="Woyke T."/>
        </authorList>
    </citation>
    <scope>NUCLEOTIDE SEQUENCE</scope>
    <source>
        <strain>2002</strain>
    </source>
</reference>
<evidence type="ECO:0000313" key="4">
    <source>
        <dbReference type="Proteomes" id="UP000006835"/>
    </source>
</evidence>
<organism evidence="3 4">
    <name type="scientific">Caldicellulosiruptor kronotskyensis (strain DSM 18902 / VKM B-2412 / 2002)</name>
    <dbReference type="NCBI Taxonomy" id="632348"/>
    <lineage>
        <taxon>Bacteria</taxon>
        <taxon>Bacillati</taxon>
        <taxon>Bacillota</taxon>
        <taxon>Bacillota incertae sedis</taxon>
        <taxon>Caldicellulosiruptorales</taxon>
        <taxon>Caldicellulosiruptoraceae</taxon>
        <taxon>Caldicellulosiruptor</taxon>
    </lineage>
</organism>
<name>E4SDY1_CALK2</name>
<dbReference type="RefSeq" id="WP_013429425.1">
    <property type="nucleotide sequence ID" value="NC_014720.1"/>
</dbReference>
<keyword evidence="4" id="KW-1185">Reference proteome</keyword>
<keyword evidence="1" id="KW-0328">Glycosyltransferase</keyword>
<reference evidence="3 4" key="2">
    <citation type="journal article" date="2011" name="J. Bacteriol.">
        <title>Complete genome sequences for the anaerobic, extremely thermophilic plant biomass-degrading bacteria Caldicellulosiruptor hydrothermalis, Caldicellulosiruptor kristjanssonii, Caldicellulosiruptor kronotskyensis, Caldicellulosiruptor owensenis, and Caldicellulosiruptor lactoaceticus.</title>
        <authorList>
            <person name="Blumer-Schuette S.E."/>
            <person name="Ozdemir I."/>
            <person name="Mistry D."/>
            <person name="Lucas S."/>
            <person name="Lapidus A."/>
            <person name="Cheng J.F."/>
            <person name="Goodwin L.A."/>
            <person name="Pitluck S."/>
            <person name="Land M.L."/>
            <person name="Hauser L.J."/>
            <person name="Woyke T."/>
            <person name="Mikhailova N."/>
            <person name="Pati A."/>
            <person name="Kyrpides N.C."/>
            <person name="Ivanova N."/>
            <person name="Detter J.C."/>
            <person name="Walston-Davenport K."/>
            <person name="Han S."/>
            <person name="Adams M.W."/>
            <person name="Kelly R.M."/>
        </authorList>
    </citation>
    <scope>NUCLEOTIDE SEQUENCE [LARGE SCALE GENOMIC DNA]</scope>
    <source>
        <strain evidence="4">DSM 18902 / VKM B-2412 / 2002</strain>
    </source>
</reference>
<accession>E4SDY1</accession>
<dbReference type="EMBL" id="CP002330">
    <property type="protein sequence ID" value="ADQ45268.1"/>
    <property type="molecule type" value="Genomic_DNA"/>
</dbReference>
<gene>
    <name evidence="3" type="ordered locus">Calkro_0365</name>
</gene>